<dbReference type="RefSeq" id="WP_210060123.1">
    <property type="nucleotide sequence ID" value="NZ_JAGGLJ010000003.1"/>
</dbReference>
<feature type="signal peptide" evidence="1">
    <location>
        <begin position="1"/>
        <end position="17"/>
    </location>
</feature>
<sequence>MKKKLILILGLSFVLTACGNKNVANKTDNNQNIGNKIENAVNIDNDNTKDIQELRMANGKNIAYEDITIKAEEAARIFKNDKPNVNLKDISLEIEANSYVYKLSGVTETEEYEIEINPVTGDIIKTETEKDRDLVEGFEINDDHLAKIDPIIEKALADAGEEYSFYEWDIEVDDGRIELNVELRDKSGKDIEYKYNVENEELIEKER</sequence>
<keyword evidence="4" id="KW-1185">Reference proteome</keyword>
<keyword evidence="1" id="KW-0732">Signal</keyword>
<reference evidence="3 4" key="1">
    <citation type="submission" date="2021-03" db="EMBL/GenBank/DDBJ databases">
        <title>Genomic Encyclopedia of Type Strains, Phase IV (KMG-IV): sequencing the most valuable type-strain genomes for metagenomic binning, comparative biology and taxonomic classification.</title>
        <authorList>
            <person name="Goeker M."/>
        </authorList>
    </citation>
    <scope>NUCLEOTIDE SEQUENCE [LARGE SCALE GENOMIC DNA]</scope>
    <source>
        <strain evidence="3 4">DSM 27563</strain>
    </source>
</reference>
<dbReference type="Proteomes" id="UP001519306">
    <property type="component" value="Unassembled WGS sequence"/>
</dbReference>
<evidence type="ECO:0000313" key="4">
    <source>
        <dbReference type="Proteomes" id="UP001519306"/>
    </source>
</evidence>
<dbReference type="EMBL" id="JAGGLJ010000003">
    <property type="protein sequence ID" value="MBP2024815.1"/>
    <property type="molecule type" value="Genomic_DNA"/>
</dbReference>
<feature type="domain" description="PepSY" evidence="2">
    <location>
        <begin position="69"/>
        <end position="127"/>
    </location>
</feature>
<dbReference type="Gene3D" id="3.10.450.40">
    <property type="match status" value="1"/>
</dbReference>
<gene>
    <name evidence="3" type="ORF">J2Z71_000338</name>
</gene>
<evidence type="ECO:0000259" key="2">
    <source>
        <dbReference type="Pfam" id="PF03413"/>
    </source>
</evidence>
<name>A0ABS4KAK9_9FIRM</name>
<proteinExistence type="predicted"/>
<dbReference type="Pfam" id="PF03413">
    <property type="entry name" value="PepSY"/>
    <property type="match status" value="1"/>
</dbReference>
<evidence type="ECO:0000256" key="1">
    <source>
        <dbReference type="SAM" id="SignalP"/>
    </source>
</evidence>
<dbReference type="InterPro" id="IPR025711">
    <property type="entry name" value="PepSY"/>
</dbReference>
<comment type="caution">
    <text evidence="3">The sequence shown here is derived from an EMBL/GenBank/DDBJ whole genome shotgun (WGS) entry which is preliminary data.</text>
</comment>
<organism evidence="3 4">
    <name type="scientific">Peptoniphilus stercorisuis</name>
    <dbReference type="NCBI Taxonomy" id="1436965"/>
    <lineage>
        <taxon>Bacteria</taxon>
        <taxon>Bacillati</taxon>
        <taxon>Bacillota</taxon>
        <taxon>Tissierellia</taxon>
        <taxon>Tissierellales</taxon>
        <taxon>Peptoniphilaceae</taxon>
        <taxon>Peptoniphilus</taxon>
    </lineage>
</organism>
<protein>
    <submittedName>
        <fullName evidence="3">Membrane protein YkoI</fullName>
    </submittedName>
</protein>
<accession>A0ABS4KAK9</accession>
<dbReference type="PROSITE" id="PS51257">
    <property type="entry name" value="PROKAR_LIPOPROTEIN"/>
    <property type="match status" value="1"/>
</dbReference>
<feature type="chain" id="PRO_5045913768" evidence="1">
    <location>
        <begin position="18"/>
        <end position="207"/>
    </location>
</feature>
<evidence type="ECO:0000313" key="3">
    <source>
        <dbReference type="EMBL" id="MBP2024815.1"/>
    </source>
</evidence>